<dbReference type="PROSITE" id="PS50090">
    <property type="entry name" value="MYB_LIKE"/>
    <property type="match status" value="2"/>
</dbReference>
<keyword evidence="7" id="KW-1185">Reference proteome</keyword>
<dbReference type="GO" id="GO:0000981">
    <property type="term" value="F:DNA-binding transcription factor activity, RNA polymerase II-specific"/>
    <property type="evidence" value="ECO:0007669"/>
    <property type="project" value="TreeGrafter"/>
</dbReference>
<evidence type="ECO:0000256" key="3">
    <source>
        <dbReference type="SAM" id="MobiDB-lite"/>
    </source>
</evidence>
<dbReference type="InterPro" id="IPR050560">
    <property type="entry name" value="MYB_TF"/>
</dbReference>
<feature type="domain" description="HTH myb-type" evidence="5">
    <location>
        <begin position="116"/>
        <end position="166"/>
    </location>
</feature>
<feature type="compositionally biased region" description="Low complexity" evidence="3">
    <location>
        <begin position="201"/>
        <end position="217"/>
    </location>
</feature>
<feature type="region of interest" description="Disordered" evidence="3">
    <location>
        <begin position="24"/>
        <end position="66"/>
    </location>
</feature>
<organism evidence="6 7">
    <name type="scientific">Apatococcus lobatus</name>
    <dbReference type="NCBI Taxonomy" id="904363"/>
    <lineage>
        <taxon>Eukaryota</taxon>
        <taxon>Viridiplantae</taxon>
        <taxon>Chlorophyta</taxon>
        <taxon>core chlorophytes</taxon>
        <taxon>Trebouxiophyceae</taxon>
        <taxon>Chlorellales</taxon>
        <taxon>Chlorellaceae</taxon>
        <taxon>Apatococcus</taxon>
    </lineage>
</organism>
<keyword evidence="2" id="KW-0238">DNA-binding</keyword>
<feature type="region of interest" description="Disordered" evidence="3">
    <location>
        <begin position="180"/>
        <end position="293"/>
    </location>
</feature>
<dbReference type="CDD" id="cd00167">
    <property type="entry name" value="SANT"/>
    <property type="match status" value="1"/>
</dbReference>
<dbReference type="PANTHER" id="PTHR45614:SF218">
    <property type="entry name" value="TRANSCRIPTION FACTOR MYB119-RELATED"/>
    <property type="match status" value="1"/>
</dbReference>
<dbReference type="SMART" id="SM00717">
    <property type="entry name" value="SANT"/>
    <property type="match status" value="2"/>
</dbReference>
<evidence type="ECO:0000256" key="2">
    <source>
        <dbReference type="ARBA" id="ARBA00023125"/>
    </source>
</evidence>
<evidence type="ECO:0000313" key="7">
    <source>
        <dbReference type="Proteomes" id="UP001438707"/>
    </source>
</evidence>
<dbReference type="InterPro" id="IPR009057">
    <property type="entry name" value="Homeodomain-like_sf"/>
</dbReference>
<dbReference type="AlphaFoldDB" id="A0AAW1QDF6"/>
<feature type="domain" description="HTH myb-type" evidence="5">
    <location>
        <begin position="63"/>
        <end position="115"/>
    </location>
</feature>
<dbReference type="FunFam" id="1.10.10.60:FF:000010">
    <property type="entry name" value="Transcriptional activator Myb isoform A"/>
    <property type="match status" value="1"/>
</dbReference>
<dbReference type="PANTHER" id="PTHR45614">
    <property type="entry name" value="MYB PROTEIN-RELATED"/>
    <property type="match status" value="1"/>
</dbReference>
<evidence type="ECO:0000313" key="6">
    <source>
        <dbReference type="EMBL" id="KAK9819411.1"/>
    </source>
</evidence>
<feature type="compositionally biased region" description="Basic residues" evidence="3">
    <location>
        <begin position="51"/>
        <end position="62"/>
    </location>
</feature>
<feature type="domain" description="Myb-like" evidence="4">
    <location>
        <begin position="112"/>
        <end position="162"/>
    </location>
</feature>
<feature type="domain" description="Myb-like" evidence="4">
    <location>
        <begin position="65"/>
        <end position="111"/>
    </location>
</feature>
<protein>
    <submittedName>
        <fullName evidence="6">Uncharacterized protein</fullName>
    </submittedName>
</protein>
<comment type="caution">
    <text evidence="6">The sequence shown here is derived from an EMBL/GenBank/DDBJ whole genome shotgun (WGS) entry which is preliminary data.</text>
</comment>
<name>A0AAW1QDF6_9CHLO</name>
<feature type="compositionally biased region" description="Basic residues" evidence="3">
    <location>
        <begin position="270"/>
        <end position="279"/>
    </location>
</feature>
<evidence type="ECO:0000256" key="1">
    <source>
        <dbReference type="ARBA" id="ARBA00022737"/>
    </source>
</evidence>
<dbReference type="PROSITE" id="PS51294">
    <property type="entry name" value="HTH_MYB"/>
    <property type="match status" value="2"/>
</dbReference>
<dbReference type="GO" id="GO:0005634">
    <property type="term" value="C:nucleus"/>
    <property type="evidence" value="ECO:0007669"/>
    <property type="project" value="TreeGrafter"/>
</dbReference>
<evidence type="ECO:0000259" key="5">
    <source>
        <dbReference type="PROSITE" id="PS51294"/>
    </source>
</evidence>
<proteinExistence type="predicted"/>
<keyword evidence="1" id="KW-0677">Repeat</keyword>
<dbReference type="EMBL" id="JALJOS010000047">
    <property type="protein sequence ID" value="KAK9819411.1"/>
    <property type="molecule type" value="Genomic_DNA"/>
</dbReference>
<dbReference type="InterPro" id="IPR017930">
    <property type="entry name" value="Myb_dom"/>
</dbReference>
<dbReference type="Proteomes" id="UP001438707">
    <property type="component" value="Unassembled WGS sequence"/>
</dbReference>
<dbReference type="InterPro" id="IPR001005">
    <property type="entry name" value="SANT/Myb"/>
</dbReference>
<dbReference type="SUPFAM" id="SSF46689">
    <property type="entry name" value="Homeodomain-like"/>
    <property type="match status" value="1"/>
</dbReference>
<dbReference type="GO" id="GO:0000978">
    <property type="term" value="F:RNA polymerase II cis-regulatory region sequence-specific DNA binding"/>
    <property type="evidence" value="ECO:0007669"/>
    <property type="project" value="TreeGrafter"/>
</dbReference>
<gene>
    <name evidence="6" type="ORF">WJX74_000558</name>
</gene>
<dbReference type="Gene3D" id="1.10.10.60">
    <property type="entry name" value="Homeodomain-like"/>
    <property type="match status" value="2"/>
</dbReference>
<dbReference type="Pfam" id="PF13921">
    <property type="entry name" value="Myb_DNA-bind_6"/>
    <property type="match status" value="1"/>
</dbReference>
<evidence type="ECO:0000259" key="4">
    <source>
        <dbReference type="PROSITE" id="PS50090"/>
    </source>
</evidence>
<sequence length="611" mass="67048">MTIAEPTSYLPCIKLEPARVEQPALQSAPDFQRQELFQQEGDGSELPAKKQPAKKKRRHQVAKVKGNWSEEEDARLVGLVAVHGEQSWSLIAQHFPGRIGKQCRERWHNQLRPDIKRDAWTAEEEEALIEAHTRLGNRWADIAKHISGRTENAVKNHWNATLRRKDSAFEKANTPTVLKDYMRSLRLTGSKRKRTGEHRPGSGSCPSWSPQSSAESPELPDSHRALTGPAAGLRDASARQRKKPAALQDTVSEDDTASFDSARGQSELRQKRRKKRHSSSARSGTPDGSTHSTTLLLHQSKQEPGLLSQSRLPPASAAHLSKAYLTSMAFPDPDLPSHGEWPLSDMPQMDWKPEELLPVDDANGQGLPQGHISPHGGLDFQSMILATQSIQPGGMAAMKALAHDLHYKSQGHAQSSRGVTADDLLLEHMVSLLEEETCPEEAKSSYAQDAASKAASTNWKIRAGGMVDGFGSSTEVPFAPPLWWRSQPGPGQPQDLIVIESGPLQDVEDYTAHLPATHKETATYSGFGPDIVPLHNCNRGPDFGDKVCKAVRYILQIVRQRANLGDALVALRIGRKSSSATGLIVAVSADAWVHAAQAVQDAINHIYALRF</sequence>
<reference evidence="6 7" key="1">
    <citation type="journal article" date="2024" name="Nat. Commun.">
        <title>Phylogenomics reveals the evolutionary origins of lichenization in chlorophyte algae.</title>
        <authorList>
            <person name="Puginier C."/>
            <person name="Libourel C."/>
            <person name="Otte J."/>
            <person name="Skaloud P."/>
            <person name="Haon M."/>
            <person name="Grisel S."/>
            <person name="Petersen M."/>
            <person name="Berrin J.G."/>
            <person name="Delaux P.M."/>
            <person name="Dal Grande F."/>
            <person name="Keller J."/>
        </authorList>
    </citation>
    <scope>NUCLEOTIDE SEQUENCE [LARGE SCALE GENOMIC DNA]</scope>
    <source>
        <strain evidence="6 7">SAG 2145</strain>
    </source>
</reference>
<accession>A0AAW1QDF6</accession>